<name>A0A3B1BU62_9ZZZZ</name>
<gene>
    <name evidence="2" type="ORF">MNBD_GAMMA25-1331</name>
</gene>
<reference evidence="2" key="1">
    <citation type="submission" date="2018-06" db="EMBL/GenBank/DDBJ databases">
        <authorList>
            <person name="Zhirakovskaya E."/>
        </authorList>
    </citation>
    <scope>NUCLEOTIDE SEQUENCE</scope>
</reference>
<dbReference type="CDD" id="cd07043">
    <property type="entry name" value="STAS_anti-anti-sigma_factors"/>
    <property type="match status" value="1"/>
</dbReference>
<accession>A0A3B1BU62</accession>
<dbReference type="AlphaFoldDB" id="A0A3B1BU62"/>
<dbReference type="InterPro" id="IPR058548">
    <property type="entry name" value="MlaB-like_STAS"/>
</dbReference>
<dbReference type="InterPro" id="IPR052746">
    <property type="entry name" value="MlaB_ABC_Transporter"/>
</dbReference>
<dbReference type="Gene3D" id="3.30.750.24">
    <property type="entry name" value="STAS domain"/>
    <property type="match status" value="1"/>
</dbReference>
<dbReference type="SUPFAM" id="SSF52091">
    <property type="entry name" value="SpoIIaa-like"/>
    <property type="match status" value="1"/>
</dbReference>
<dbReference type="InterPro" id="IPR036513">
    <property type="entry name" value="STAS_dom_sf"/>
</dbReference>
<dbReference type="Pfam" id="PF13466">
    <property type="entry name" value="STAS_2"/>
    <property type="match status" value="1"/>
</dbReference>
<sequence length="98" mass="10986">MNRPELIENGQTLNISGDLDRETVPDLLPQLMTRLEQHAGKQICINLSGVGRSDSAGLALLVECRRLMRLQQGRLSFEALPEQMQHIAEISGMKDFLQ</sequence>
<dbReference type="PROSITE" id="PS50801">
    <property type="entry name" value="STAS"/>
    <property type="match status" value="1"/>
</dbReference>
<evidence type="ECO:0000259" key="1">
    <source>
        <dbReference type="PROSITE" id="PS50801"/>
    </source>
</evidence>
<dbReference type="EMBL" id="UOFY01000042">
    <property type="protein sequence ID" value="VAX09875.1"/>
    <property type="molecule type" value="Genomic_DNA"/>
</dbReference>
<organism evidence="2">
    <name type="scientific">hydrothermal vent metagenome</name>
    <dbReference type="NCBI Taxonomy" id="652676"/>
    <lineage>
        <taxon>unclassified sequences</taxon>
        <taxon>metagenomes</taxon>
        <taxon>ecological metagenomes</taxon>
    </lineage>
</organism>
<dbReference type="PANTHER" id="PTHR35849:SF1">
    <property type="entry name" value="INTERMEMBRANE PHOSPHOLIPID TRANSPORT SYSTEM BINDING PROTEIN MLAB"/>
    <property type="match status" value="1"/>
</dbReference>
<feature type="domain" description="STAS" evidence="1">
    <location>
        <begin position="13"/>
        <end position="98"/>
    </location>
</feature>
<evidence type="ECO:0000313" key="2">
    <source>
        <dbReference type="EMBL" id="VAX09875.1"/>
    </source>
</evidence>
<dbReference type="PANTHER" id="PTHR35849">
    <property type="entry name" value="BLR2341 PROTEIN"/>
    <property type="match status" value="1"/>
</dbReference>
<proteinExistence type="predicted"/>
<dbReference type="InterPro" id="IPR002645">
    <property type="entry name" value="STAS_dom"/>
</dbReference>
<protein>
    <recommendedName>
        <fullName evidence="1">STAS domain-containing protein</fullName>
    </recommendedName>
</protein>